<evidence type="ECO:0000256" key="4">
    <source>
        <dbReference type="ARBA" id="ARBA00022454"/>
    </source>
</evidence>
<dbReference type="AlphaFoldDB" id="M3XK82"/>
<feature type="compositionally biased region" description="Basic residues" evidence="8">
    <location>
        <begin position="1"/>
        <end position="15"/>
    </location>
</feature>
<dbReference type="EMBL" id="AFYH01158448">
    <property type="status" value="NOT_ANNOTATED_CDS"/>
    <property type="molecule type" value="Genomic_DNA"/>
</dbReference>
<reference evidence="10" key="2">
    <citation type="submission" date="2025-08" db="UniProtKB">
        <authorList>
            <consortium name="Ensembl"/>
        </authorList>
    </citation>
    <scope>IDENTIFICATION</scope>
</reference>
<feature type="domain" description="Core Histone H2A/H2B/H3" evidence="9">
    <location>
        <begin position="144"/>
        <end position="198"/>
    </location>
</feature>
<comment type="similarity">
    <text evidence="3">Belongs to the histone H3 family.</text>
</comment>
<keyword evidence="6" id="KW-0539">Nucleus</keyword>
<dbReference type="Proteomes" id="UP000008672">
    <property type="component" value="Unassembled WGS sequence"/>
</dbReference>
<dbReference type="GeneTree" id="ENSGT01150000287000"/>
<keyword evidence="5" id="KW-0238">DNA-binding</keyword>
<dbReference type="PANTHER" id="PTHR45810:SF17">
    <property type="entry name" value="HISTONE H3-LIKE CENTROMERIC PROTEIN A"/>
    <property type="match status" value="1"/>
</dbReference>
<dbReference type="Pfam" id="PF00125">
    <property type="entry name" value="Histone"/>
    <property type="match status" value="1"/>
</dbReference>
<dbReference type="GO" id="GO:0000786">
    <property type="term" value="C:nucleosome"/>
    <property type="evidence" value="ECO:0007669"/>
    <property type="project" value="UniProtKB-KW"/>
</dbReference>
<evidence type="ECO:0000256" key="5">
    <source>
        <dbReference type="ARBA" id="ARBA00023125"/>
    </source>
</evidence>
<dbReference type="SUPFAM" id="SSF47113">
    <property type="entry name" value="Histone-fold"/>
    <property type="match status" value="1"/>
</dbReference>
<dbReference type="HOGENOM" id="CLU_1247858_0_0_1"/>
<dbReference type="EMBL" id="AFYH01158451">
    <property type="status" value="NOT_ANNOTATED_CDS"/>
    <property type="molecule type" value="Genomic_DNA"/>
</dbReference>
<evidence type="ECO:0000256" key="7">
    <source>
        <dbReference type="ARBA" id="ARBA00023269"/>
    </source>
</evidence>
<dbReference type="PANTHER" id="PTHR45810">
    <property type="entry name" value="HISTONE H3.2"/>
    <property type="match status" value="1"/>
</dbReference>
<dbReference type="EMBL" id="AFYH01158452">
    <property type="status" value="NOT_ANNOTATED_CDS"/>
    <property type="molecule type" value="Genomic_DNA"/>
</dbReference>
<dbReference type="InterPro" id="IPR007125">
    <property type="entry name" value="H2A/H2B/H3"/>
</dbReference>
<name>M3XK82_LATCH</name>
<dbReference type="Gene3D" id="1.10.20.10">
    <property type="entry name" value="Histone, subunit A"/>
    <property type="match status" value="1"/>
</dbReference>
<evidence type="ECO:0000256" key="6">
    <source>
        <dbReference type="ARBA" id="ARBA00023242"/>
    </source>
</evidence>
<reference evidence="11" key="1">
    <citation type="submission" date="2011-08" db="EMBL/GenBank/DDBJ databases">
        <title>The draft genome of Latimeria chalumnae.</title>
        <authorList>
            <person name="Di Palma F."/>
            <person name="Alfoldi J."/>
            <person name="Johnson J."/>
            <person name="Berlin A."/>
            <person name="Gnerre S."/>
            <person name="Jaffe D."/>
            <person name="MacCallum I."/>
            <person name="Young S."/>
            <person name="Walker B.J."/>
            <person name="Lander E."/>
            <person name="Lindblad-Toh K."/>
        </authorList>
    </citation>
    <scope>NUCLEOTIDE SEQUENCE [LARGE SCALE GENOMIC DNA]</scope>
    <source>
        <strain evidence="11">Wild caught</strain>
    </source>
</reference>
<accession>M3XK82</accession>
<proteinExistence type="inferred from homology"/>
<sequence>MRRGVKLQSLSKRKNYAPVRRDRSRSHPSPRRARRSPSPRRARRSPSPQRARRSPSPRRARRSPSPRRARRSPSPRRAYRIPSPRRARRSPSLQRESRSLSPRRRRMSPSPRRERRSLSEMNGHGSGPSIRELTPVRKKRRLRPGTRALMEIRKYQKSTELLIRKQPFSRLVREVCMEYKGGLVLKWQAQGILALQEVRALFYGSFDFYFLGCGYCLKSVGL</sequence>
<dbReference type="GO" id="GO:0003677">
    <property type="term" value="F:DNA binding"/>
    <property type="evidence" value="ECO:0007669"/>
    <property type="project" value="UniProtKB-KW"/>
</dbReference>
<dbReference type="OMA" id="VREVCME"/>
<dbReference type="SMART" id="SM00428">
    <property type="entry name" value="H3"/>
    <property type="match status" value="1"/>
</dbReference>
<feature type="compositionally biased region" description="Basic residues" evidence="8">
    <location>
        <begin position="22"/>
        <end position="89"/>
    </location>
</feature>
<keyword evidence="11" id="KW-1185">Reference proteome</keyword>
<dbReference type="EMBL" id="AFYH01158453">
    <property type="status" value="NOT_ANNOTATED_CDS"/>
    <property type="molecule type" value="Genomic_DNA"/>
</dbReference>
<dbReference type="PROSITE" id="PS00959">
    <property type="entry name" value="HISTONE_H3_2"/>
    <property type="match status" value="1"/>
</dbReference>
<dbReference type="GO" id="GO:0046982">
    <property type="term" value="F:protein heterodimerization activity"/>
    <property type="evidence" value="ECO:0007669"/>
    <property type="project" value="InterPro"/>
</dbReference>
<dbReference type="EMBL" id="AFYH01158450">
    <property type="status" value="NOT_ANNOTATED_CDS"/>
    <property type="molecule type" value="Genomic_DNA"/>
</dbReference>
<evidence type="ECO:0000313" key="11">
    <source>
        <dbReference type="Proteomes" id="UP000008672"/>
    </source>
</evidence>
<evidence type="ECO:0000256" key="3">
    <source>
        <dbReference type="ARBA" id="ARBA00010343"/>
    </source>
</evidence>
<evidence type="ECO:0000256" key="2">
    <source>
        <dbReference type="ARBA" id="ARBA00004286"/>
    </source>
</evidence>
<feature type="region of interest" description="Disordered" evidence="8">
    <location>
        <begin position="1"/>
        <end position="134"/>
    </location>
</feature>
<keyword evidence="7" id="KW-0544">Nucleosome core</keyword>
<evidence type="ECO:0000256" key="8">
    <source>
        <dbReference type="SAM" id="MobiDB-lite"/>
    </source>
</evidence>
<protein>
    <recommendedName>
        <fullName evidence="9">Core Histone H2A/H2B/H3 domain-containing protein</fullName>
    </recommendedName>
</protein>
<dbReference type="STRING" id="7897.ENSLACP00000023138"/>
<dbReference type="InParanoid" id="M3XK82"/>
<dbReference type="GO" id="GO:0005634">
    <property type="term" value="C:nucleus"/>
    <property type="evidence" value="ECO:0007669"/>
    <property type="project" value="UniProtKB-SubCell"/>
</dbReference>
<evidence type="ECO:0000256" key="1">
    <source>
        <dbReference type="ARBA" id="ARBA00004123"/>
    </source>
</evidence>
<dbReference type="Ensembl" id="ENSLACT00000026296.1">
    <property type="protein sequence ID" value="ENSLACP00000023138.1"/>
    <property type="gene ID" value="ENSLACG00000022479.1"/>
</dbReference>
<reference evidence="10" key="3">
    <citation type="submission" date="2025-09" db="UniProtKB">
        <authorList>
            <consortium name="Ensembl"/>
        </authorList>
    </citation>
    <scope>IDENTIFICATION</scope>
</reference>
<dbReference type="GO" id="GO:0030527">
    <property type="term" value="F:structural constituent of chromatin"/>
    <property type="evidence" value="ECO:0007669"/>
    <property type="project" value="InterPro"/>
</dbReference>
<organism evidence="10 11">
    <name type="scientific">Latimeria chalumnae</name>
    <name type="common">Coelacanth</name>
    <dbReference type="NCBI Taxonomy" id="7897"/>
    <lineage>
        <taxon>Eukaryota</taxon>
        <taxon>Metazoa</taxon>
        <taxon>Chordata</taxon>
        <taxon>Craniata</taxon>
        <taxon>Vertebrata</taxon>
        <taxon>Euteleostomi</taxon>
        <taxon>Coelacanthiformes</taxon>
        <taxon>Coelacanthidae</taxon>
        <taxon>Latimeria</taxon>
    </lineage>
</organism>
<comment type="subcellular location">
    <subcellularLocation>
        <location evidence="2">Chromosome</location>
    </subcellularLocation>
    <subcellularLocation>
        <location evidence="1">Nucleus</location>
    </subcellularLocation>
</comment>
<keyword evidence="4" id="KW-0158">Chromosome</keyword>
<dbReference type="InterPro" id="IPR009072">
    <property type="entry name" value="Histone-fold"/>
</dbReference>
<evidence type="ECO:0000313" key="10">
    <source>
        <dbReference type="Ensembl" id="ENSLACP00000023138.1"/>
    </source>
</evidence>
<dbReference type="eggNOG" id="KOG1745">
    <property type="taxonomic scope" value="Eukaryota"/>
</dbReference>
<dbReference type="EMBL" id="AFYH01158449">
    <property type="status" value="NOT_ANNOTATED_CDS"/>
    <property type="molecule type" value="Genomic_DNA"/>
</dbReference>
<evidence type="ECO:0000259" key="9">
    <source>
        <dbReference type="Pfam" id="PF00125"/>
    </source>
</evidence>
<dbReference type="InterPro" id="IPR000164">
    <property type="entry name" value="Histone_H3/CENP-A"/>
</dbReference>